<dbReference type="EMBL" id="GBXM01002419">
    <property type="protein sequence ID" value="JAI06159.1"/>
    <property type="molecule type" value="Transcribed_RNA"/>
</dbReference>
<evidence type="ECO:0000256" key="1">
    <source>
        <dbReference type="SAM" id="MobiDB-lite"/>
    </source>
</evidence>
<sequence length="38" mass="4362">MAMIQLAVQKPPKDNLQTTQIKKKRKGGNRISWKKAIL</sequence>
<protein>
    <submittedName>
        <fullName evidence="2">Uncharacterized protein</fullName>
    </submittedName>
</protein>
<evidence type="ECO:0000313" key="2">
    <source>
        <dbReference type="EMBL" id="JAI06159.1"/>
    </source>
</evidence>
<dbReference type="AlphaFoldDB" id="A0A0E9XWS3"/>
<reference evidence="2" key="2">
    <citation type="journal article" date="2015" name="Fish Shellfish Immunol.">
        <title>Early steps in the European eel (Anguilla anguilla)-Vibrio vulnificus interaction in the gills: Role of the RtxA13 toxin.</title>
        <authorList>
            <person name="Callol A."/>
            <person name="Pajuelo D."/>
            <person name="Ebbesson L."/>
            <person name="Teles M."/>
            <person name="MacKenzie S."/>
            <person name="Amaro C."/>
        </authorList>
    </citation>
    <scope>NUCLEOTIDE SEQUENCE</scope>
</reference>
<accession>A0A0E9XWS3</accession>
<feature type="region of interest" description="Disordered" evidence="1">
    <location>
        <begin position="1"/>
        <end position="38"/>
    </location>
</feature>
<name>A0A0E9XWS3_ANGAN</name>
<reference evidence="2" key="1">
    <citation type="submission" date="2014-11" db="EMBL/GenBank/DDBJ databases">
        <authorList>
            <person name="Amaro Gonzalez C."/>
        </authorList>
    </citation>
    <scope>NUCLEOTIDE SEQUENCE</scope>
</reference>
<proteinExistence type="predicted"/>
<organism evidence="2">
    <name type="scientific">Anguilla anguilla</name>
    <name type="common">European freshwater eel</name>
    <name type="synonym">Muraena anguilla</name>
    <dbReference type="NCBI Taxonomy" id="7936"/>
    <lineage>
        <taxon>Eukaryota</taxon>
        <taxon>Metazoa</taxon>
        <taxon>Chordata</taxon>
        <taxon>Craniata</taxon>
        <taxon>Vertebrata</taxon>
        <taxon>Euteleostomi</taxon>
        <taxon>Actinopterygii</taxon>
        <taxon>Neopterygii</taxon>
        <taxon>Teleostei</taxon>
        <taxon>Anguilliformes</taxon>
        <taxon>Anguillidae</taxon>
        <taxon>Anguilla</taxon>
    </lineage>
</organism>